<evidence type="ECO:0000313" key="4">
    <source>
        <dbReference type="EMBL" id="KAL2724703.1"/>
    </source>
</evidence>
<proteinExistence type="predicted"/>
<gene>
    <name evidence="4" type="ORF">V1477_018564</name>
</gene>
<keyword evidence="5" id="KW-1185">Reference proteome</keyword>
<dbReference type="InterPro" id="IPR004302">
    <property type="entry name" value="Cellulose/chitin-bd_N"/>
</dbReference>
<keyword evidence="1" id="KW-0472">Membrane</keyword>
<dbReference type="Pfam" id="PF03067">
    <property type="entry name" value="LPMO_10"/>
    <property type="match status" value="2"/>
</dbReference>
<protein>
    <recommendedName>
        <fullName evidence="3">Chitin-binding type-4 domain-containing protein</fullName>
    </recommendedName>
</protein>
<evidence type="ECO:0000256" key="2">
    <source>
        <dbReference type="SAM" id="SignalP"/>
    </source>
</evidence>
<dbReference type="AlphaFoldDB" id="A0ABD2AVS5"/>
<name>A0ABD2AVS5_VESMC</name>
<feature type="chain" id="PRO_5044859807" description="Chitin-binding type-4 domain-containing protein" evidence="2">
    <location>
        <begin position="23"/>
        <end position="465"/>
    </location>
</feature>
<feature type="signal peptide" evidence="2">
    <location>
        <begin position="1"/>
        <end position="22"/>
    </location>
</feature>
<sequence length="465" mass="52811">MFITKLFIVAALMAINIEEIYGHGMLMEPVNRSSAWRKGFRVPPNYDDDGNFCGGLSVQIQNGGKCGICGDNYILPQPRPNENTGLYGTGTIVRRYQKGQKINVVARITANHWGYFKLQICPLSNPKELETEECFNRYPLKLEDGSDRYVLKSHASKDYTMNVLLPDNLTCDHCVLRWEYFAANNWGICNDGSEGMGCGPQETFKTCSDINLCVYSSMFAFLEYQLRVEMVVRISRVFEFKKKERTKKSKMYYLQIILLSCMVFVNLIQVHGHGMMMDPVNRSSAWKKRFPVPPNFNDNELFCGGFATQYEKNNGNCGECGDDWSLPRPRPNENGGIYGTGLIVKKYTEGFHIQIQINLTASHLGHFEFSICPLSNPKELETDECFAKYPVQLADGSYKYNIERYQAEIHLIEAILPQGLICEHCVLRWHYRTANSWGICGDGSATIGCGNQEIFRSCSDIAITK</sequence>
<feature type="transmembrane region" description="Helical" evidence="1">
    <location>
        <begin position="251"/>
        <end position="272"/>
    </location>
</feature>
<evidence type="ECO:0000256" key="1">
    <source>
        <dbReference type="SAM" id="Phobius"/>
    </source>
</evidence>
<dbReference type="Proteomes" id="UP001607303">
    <property type="component" value="Unassembled WGS sequence"/>
</dbReference>
<keyword evidence="1" id="KW-0812">Transmembrane</keyword>
<dbReference type="PANTHER" id="PTHR21113:SF14">
    <property type="entry name" value="LP24064P"/>
    <property type="match status" value="1"/>
</dbReference>
<reference evidence="4 5" key="1">
    <citation type="journal article" date="2024" name="Ann. Entomol. Soc. Am.">
        <title>Genomic analyses of the southern and eastern yellowjacket wasps (Hymenoptera: Vespidae) reveal evolutionary signatures of social life.</title>
        <authorList>
            <person name="Catto M.A."/>
            <person name="Caine P.B."/>
            <person name="Orr S.E."/>
            <person name="Hunt B.G."/>
            <person name="Goodisman M.A.D."/>
        </authorList>
    </citation>
    <scope>NUCLEOTIDE SEQUENCE [LARGE SCALE GENOMIC DNA]</scope>
    <source>
        <strain evidence="4">232</strain>
        <tissue evidence="4">Head and thorax</tissue>
    </source>
</reference>
<organism evidence="4 5">
    <name type="scientific">Vespula maculifrons</name>
    <name type="common">Eastern yellow jacket</name>
    <name type="synonym">Wasp</name>
    <dbReference type="NCBI Taxonomy" id="7453"/>
    <lineage>
        <taxon>Eukaryota</taxon>
        <taxon>Metazoa</taxon>
        <taxon>Ecdysozoa</taxon>
        <taxon>Arthropoda</taxon>
        <taxon>Hexapoda</taxon>
        <taxon>Insecta</taxon>
        <taxon>Pterygota</taxon>
        <taxon>Neoptera</taxon>
        <taxon>Endopterygota</taxon>
        <taxon>Hymenoptera</taxon>
        <taxon>Apocrita</taxon>
        <taxon>Aculeata</taxon>
        <taxon>Vespoidea</taxon>
        <taxon>Vespidae</taxon>
        <taxon>Vespinae</taxon>
        <taxon>Vespula</taxon>
    </lineage>
</organism>
<evidence type="ECO:0000259" key="3">
    <source>
        <dbReference type="Pfam" id="PF03067"/>
    </source>
</evidence>
<feature type="domain" description="Chitin-binding type-4" evidence="3">
    <location>
        <begin position="273"/>
        <end position="461"/>
    </location>
</feature>
<dbReference type="PANTHER" id="PTHR21113">
    <property type="entry name" value="AGAP001705-PA"/>
    <property type="match status" value="1"/>
</dbReference>
<dbReference type="EMBL" id="JAYRBN010000112">
    <property type="protein sequence ID" value="KAL2724703.1"/>
    <property type="molecule type" value="Genomic_DNA"/>
</dbReference>
<accession>A0ABD2AVS5</accession>
<evidence type="ECO:0000313" key="5">
    <source>
        <dbReference type="Proteomes" id="UP001607303"/>
    </source>
</evidence>
<feature type="domain" description="Chitin-binding type-4" evidence="3">
    <location>
        <begin position="23"/>
        <end position="210"/>
    </location>
</feature>
<keyword evidence="1" id="KW-1133">Transmembrane helix</keyword>
<comment type="caution">
    <text evidence="4">The sequence shown here is derived from an EMBL/GenBank/DDBJ whole genome shotgun (WGS) entry which is preliminary data.</text>
</comment>
<keyword evidence="2" id="KW-0732">Signal</keyword>